<evidence type="ECO:0000313" key="8">
    <source>
        <dbReference type="EMBL" id="APC96575.1"/>
    </source>
</evidence>
<feature type="transmembrane region" description="Helical" evidence="7">
    <location>
        <begin position="338"/>
        <end position="356"/>
    </location>
</feature>
<feature type="transmembrane region" description="Helical" evidence="7">
    <location>
        <begin position="286"/>
        <end position="307"/>
    </location>
</feature>
<feature type="transmembrane region" description="Helical" evidence="7">
    <location>
        <begin position="152"/>
        <end position="180"/>
    </location>
</feature>
<dbReference type="PANTHER" id="PTHR42770:SF15">
    <property type="entry name" value="GLUTAMATE_GAMMA-AMINOBUTYRATE ANTIPORTER-RELATED"/>
    <property type="match status" value="1"/>
</dbReference>
<organism evidence="8 9">
    <name type="scientific">Francisella frigiditurris</name>
    <dbReference type="NCBI Taxonomy" id="1542390"/>
    <lineage>
        <taxon>Bacteria</taxon>
        <taxon>Pseudomonadati</taxon>
        <taxon>Pseudomonadota</taxon>
        <taxon>Gammaproteobacteria</taxon>
        <taxon>Thiotrichales</taxon>
        <taxon>Francisellaceae</taxon>
        <taxon>Francisella</taxon>
    </lineage>
</organism>
<dbReference type="InterPro" id="IPR050367">
    <property type="entry name" value="APC_superfamily"/>
</dbReference>
<dbReference type="GO" id="GO:0005886">
    <property type="term" value="C:plasma membrane"/>
    <property type="evidence" value="ECO:0007669"/>
    <property type="project" value="UniProtKB-SubCell"/>
</dbReference>
<evidence type="ECO:0000256" key="5">
    <source>
        <dbReference type="ARBA" id="ARBA00022989"/>
    </source>
</evidence>
<evidence type="ECO:0000256" key="1">
    <source>
        <dbReference type="ARBA" id="ARBA00004651"/>
    </source>
</evidence>
<evidence type="ECO:0000256" key="6">
    <source>
        <dbReference type="ARBA" id="ARBA00023136"/>
    </source>
</evidence>
<feature type="transmembrane region" description="Helical" evidence="7">
    <location>
        <begin position="235"/>
        <end position="259"/>
    </location>
</feature>
<keyword evidence="5 7" id="KW-1133">Transmembrane helix</keyword>
<feature type="transmembrane region" description="Helical" evidence="7">
    <location>
        <begin position="408"/>
        <end position="430"/>
    </location>
</feature>
<comment type="subcellular location">
    <subcellularLocation>
        <location evidence="1">Cell membrane</location>
        <topology evidence="1">Multi-pass membrane protein</topology>
    </subcellularLocation>
</comment>
<evidence type="ECO:0000256" key="4">
    <source>
        <dbReference type="ARBA" id="ARBA00022692"/>
    </source>
</evidence>
<keyword evidence="3" id="KW-1003">Cell membrane</keyword>
<keyword evidence="4 7" id="KW-0812">Transmembrane</keyword>
<feature type="transmembrane region" description="Helical" evidence="7">
    <location>
        <begin position="40"/>
        <end position="61"/>
    </location>
</feature>
<feature type="transmembrane region" description="Helical" evidence="7">
    <location>
        <begin position="442"/>
        <end position="463"/>
    </location>
</feature>
<dbReference type="PIRSF" id="PIRSF006060">
    <property type="entry name" value="AA_transporter"/>
    <property type="match status" value="1"/>
</dbReference>
<proteinExistence type="predicted"/>
<dbReference type="PANTHER" id="PTHR42770">
    <property type="entry name" value="AMINO ACID TRANSPORTER-RELATED"/>
    <property type="match status" value="1"/>
</dbReference>
<evidence type="ECO:0000256" key="3">
    <source>
        <dbReference type="ARBA" id="ARBA00022475"/>
    </source>
</evidence>
<dbReference type="Proteomes" id="UP000182521">
    <property type="component" value="Chromosome"/>
</dbReference>
<reference evidence="9" key="1">
    <citation type="submission" date="2014-10" db="EMBL/GenBank/DDBJ databases">
        <authorList>
            <person name="Kuske C.R."/>
            <person name="Challacombe J.F."/>
            <person name="Daligault H.E."/>
            <person name="Davenport K.W."/>
            <person name="Johnson S.L."/>
            <person name="Siddaramappa S."/>
            <person name="Petersen J.M."/>
        </authorList>
    </citation>
    <scope>NUCLEOTIDE SEQUENCE [LARGE SCALE GENOMIC DNA]</scope>
    <source>
        <strain evidence="9">CA97-1460</strain>
    </source>
</reference>
<feature type="transmembrane region" description="Helical" evidence="7">
    <location>
        <begin position="90"/>
        <end position="116"/>
    </location>
</feature>
<dbReference type="STRING" id="1542390.KX01_1247"/>
<keyword evidence="9" id="KW-1185">Reference proteome</keyword>
<dbReference type="EMBL" id="CP009654">
    <property type="protein sequence ID" value="APC96575.1"/>
    <property type="molecule type" value="Genomic_DNA"/>
</dbReference>
<protein>
    <submittedName>
        <fullName evidence="8">Amino acid permease family protein</fullName>
    </submittedName>
</protein>
<dbReference type="Gene3D" id="1.20.1740.10">
    <property type="entry name" value="Amino acid/polyamine transporter I"/>
    <property type="match status" value="1"/>
</dbReference>
<dbReference type="OrthoDB" id="3185104at2"/>
<keyword evidence="6 7" id="KW-0472">Membrane</keyword>
<feature type="transmembrane region" description="Helical" evidence="7">
    <location>
        <begin position="362"/>
        <end position="388"/>
    </location>
</feature>
<dbReference type="KEGG" id="frc:KX01_1247"/>
<evidence type="ECO:0000256" key="7">
    <source>
        <dbReference type="SAM" id="Phobius"/>
    </source>
</evidence>
<dbReference type="GO" id="GO:0022857">
    <property type="term" value="F:transmembrane transporter activity"/>
    <property type="evidence" value="ECO:0007669"/>
    <property type="project" value="InterPro"/>
</dbReference>
<feature type="transmembrane region" description="Helical" evidence="7">
    <location>
        <begin position="128"/>
        <end position="145"/>
    </location>
</feature>
<dbReference type="Pfam" id="PF13520">
    <property type="entry name" value="AA_permease_2"/>
    <property type="match status" value="1"/>
</dbReference>
<dbReference type="RefSeq" id="WP_071664154.1">
    <property type="nucleotide sequence ID" value="NZ_CP009654.1"/>
</dbReference>
<feature type="transmembrane region" description="Helical" evidence="7">
    <location>
        <begin position="203"/>
        <end position="223"/>
    </location>
</feature>
<evidence type="ECO:0000256" key="2">
    <source>
        <dbReference type="ARBA" id="ARBA00022448"/>
    </source>
</evidence>
<keyword evidence="2" id="KW-0813">Transport</keyword>
<gene>
    <name evidence="8" type="ORF">KX01_1247</name>
</gene>
<accession>A0A1J0KS96</accession>
<dbReference type="InterPro" id="IPR002293">
    <property type="entry name" value="AA/rel_permease1"/>
</dbReference>
<name>A0A1J0KS96_9GAMM</name>
<sequence length="475" mass="52297">MSSKLNSNKETIGLILLVLLMTGAIDNIRNLPLTATSGTYIFFFFGIAIILFLLPVALVSAEMTATYTGKGEEGVYGWVKKAFGPNVAMVAIWFQWINTLIWFPSILTFIAGTVALLVNPSLAQNMKYTAVFITITFWVLTIINLKGLRVSAIFASACTFFGMILPMVLIVLFALAWLILGNPIYIHFEPGTLVPSLTSSESWMGLTGIIASFLGLELATVHIRKVRNARKTFPLALLIASVFMVLTMILGALAVSMIFPLDQIDVVNGAVKSFSIFLDTFGLSNFFYILVVMIFIGSLGSMINWIISPARGLLQAADDHFLPEWLDKKNKHDVPSNILILQAIIMTVVCSAITLVPSVQAYYFLLTVISTQIYSMMYMLMFFAAMKLKLQSDNEIIDANFKIPGGKVGMSTICILGILGTALCVIVGFVPPDNMYASATEFVPKLLACLTITILPVLFFHYYRINAVKKNNNLC</sequence>
<dbReference type="AlphaFoldDB" id="A0A1J0KS96"/>
<evidence type="ECO:0000313" key="9">
    <source>
        <dbReference type="Proteomes" id="UP000182521"/>
    </source>
</evidence>